<reference evidence="1 2" key="1">
    <citation type="submission" date="2019-02" db="EMBL/GenBank/DDBJ databases">
        <title>Genomic Encyclopedia of Type Strains, Phase IV (KMG-IV): sequencing the most valuable type-strain genomes for metagenomic binning, comparative biology and taxonomic classification.</title>
        <authorList>
            <person name="Goeker M."/>
        </authorList>
    </citation>
    <scope>NUCLEOTIDE SEQUENCE [LARGE SCALE GENOMIC DNA]</scope>
    <source>
        <strain evidence="1 2">DSM 23814</strain>
    </source>
</reference>
<evidence type="ECO:0000313" key="2">
    <source>
        <dbReference type="Proteomes" id="UP000293398"/>
    </source>
</evidence>
<dbReference type="AlphaFoldDB" id="A0A4Q7V805"/>
<comment type="caution">
    <text evidence="1">The sequence shown here is derived from an EMBL/GenBank/DDBJ whole genome shotgun (WGS) entry which is preliminary data.</text>
</comment>
<keyword evidence="2" id="KW-1185">Reference proteome</keyword>
<name>A0A4Q7V805_9BURK</name>
<gene>
    <name evidence="1" type="ORF">EV681_4366</name>
</gene>
<protein>
    <submittedName>
        <fullName evidence="1">Uncharacterized protein</fullName>
    </submittedName>
</protein>
<dbReference type="EMBL" id="SHKO01000005">
    <property type="protein sequence ID" value="RZT91610.1"/>
    <property type="molecule type" value="Genomic_DNA"/>
</dbReference>
<accession>A0A4Q7V805</accession>
<evidence type="ECO:0000313" key="1">
    <source>
        <dbReference type="EMBL" id="RZT91610.1"/>
    </source>
</evidence>
<dbReference type="Proteomes" id="UP000293398">
    <property type="component" value="Unassembled WGS sequence"/>
</dbReference>
<sequence>MAVMKRNQWSVLLLCKLKACSRGWPGGIRLAARADRLIPMYFVLWSYTCDLIYRISP</sequence>
<proteinExistence type="predicted"/>
<organism evidence="1 2">
    <name type="scientific">Advenella incenata</name>
    <dbReference type="NCBI Taxonomy" id="267800"/>
    <lineage>
        <taxon>Bacteria</taxon>
        <taxon>Pseudomonadati</taxon>
        <taxon>Pseudomonadota</taxon>
        <taxon>Betaproteobacteria</taxon>
        <taxon>Burkholderiales</taxon>
        <taxon>Alcaligenaceae</taxon>
    </lineage>
</organism>